<proteinExistence type="predicted"/>
<sequence>MISTTWTDAPAGFSGTGRTGMSPYACRSVVDGGARIVMAPVAAPIRGTGLPVATRLRQIDERGVAHESFLQALAVASPMSPIADKTDIDNNGTTLGIHPPGRPQS</sequence>
<feature type="region of interest" description="Disordered" evidence="1">
    <location>
        <begin position="82"/>
        <end position="105"/>
    </location>
</feature>
<reference evidence="2" key="1">
    <citation type="submission" date="2020-02" db="EMBL/GenBank/DDBJ databases">
        <authorList>
            <person name="Meier V. D."/>
        </authorList>
    </citation>
    <scope>NUCLEOTIDE SEQUENCE</scope>
    <source>
        <strain evidence="2">AVDCRST_MAG24</strain>
    </source>
</reference>
<organism evidence="2">
    <name type="scientific">uncultured Nocardioidaceae bacterium</name>
    <dbReference type="NCBI Taxonomy" id="253824"/>
    <lineage>
        <taxon>Bacteria</taxon>
        <taxon>Bacillati</taxon>
        <taxon>Actinomycetota</taxon>
        <taxon>Actinomycetes</taxon>
        <taxon>Propionibacteriales</taxon>
        <taxon>Nocardioidaceae</taxon>
        <taxon>environmental samples</taxon>
    </lineage>
</organism>
<dbReference type="EMBL" id="CADCUF010000260">
    <property type="protein sequence ID" value="CAA9351604.1"/>
    <property type="molecule type" value="Genomic_DNA"/>
</dbReference>
<protein>
    <submittedName>
        <fullName evidence="2">Uncharacterized protein</fullName>
    </submittedName>
</protein>
<gene>
    <name evidence="2" type="ORF">AVDCRST_MAG24-1824</name>
</gene>
<evidence type="ECO:0000256" key="1">
    <source>
        <dbReference type="SAM" id="MobiDB-lite"/>
    </source>
</evidence>
<dbReference type="AlphaFoldDB" id="A0A6J4M7M8"/>
<name>A0A6J4M7M8_9ACTN</name>
<evidence type="ECO:0000313" key="2">
    <source>
        <dbReference type="EMBL" id="CAA9351604.1"/>
    </source>
</evidence>
<accession>A0A6J4M7M8</accession>
<feature type="region of interest" description="Disordered" evidence="1">
    <location>
        <begin position="1"/>
        <end position="21"/>
    </location>
</feature>